<name>A0A172YF89_9GAMM</name>
<evidence type="ECO:0000313" key="4">
    <source>
        <dbReference type="Proteomes" id="UP000077875"/>
    </source>
</evidence>
<dbReference type="SUPFAM" id="SSF51735">
    <property type="entry name" value="NAD(P)-binding Rossmann-fold domains"/>
    <property type="match status" value="1"/>
</dbReference>
<dbReference type="PRINTS" id="PR00081">
    <property type="entry name" value="GDHRDH"/>
</dbReference>
<dbReference type="InterPro" id="IPR036291">
    <property type="entry name" value="NAD(P)-bd_dom_sf"/>
</dbReference>
<feature type="domain" description="Ketoreductase" evidence="2">
    <location>
        <begin position="8"/>
        <end position="195"/>
    </location>
</feature>
<sequence length="254" mass="25443">MSKTLAGKVALVTGGSRGLGTATALALADQGAHVAISYVASAEKAAAVVAALKAKGVRAVAIQADQGDPAASEPLIQKVVAELGKLDILVNNAAIALQGKTIDDPAIDNAGLDRQWRVNTLGVVANIRAAVKVLPEGGRIISVGSGLGTRVGFPGVADYAASKAAVIGYTRGAARDIGPRNITVNVVQAGVVDTDMAADAVGSLENLPPIVMESHAIQRPAELKEVAAAIVFLAGPDAAFITGSVLDVNGGFTA</sequence>
<dbReference type="CDD" id="cd05233">
    <property type="entry name" value="SDR_c"/>
    <property type="match status" value="1"/>
</dbReference>
<dbReference type="RefSeq" id="WP_064122668.1">
    <property type="nucleotide sequence ID" value="NZ_CP015243.1"/>
</dbReference>
<keyword evidence="4" id="KW-1185">Reference proteome</keyword>
<dbReference type="PANTHER" id="PTHR42760:SF50">
    <property type="entry name" value="SHORT-CHAIN DEHYDROGENASE-RELATED"/>
    <property type="match status" value="1"/>
</dbReference>
<dbReference type="STRING" id="376489.A5892_09920"/>
<accession>A0A172YF89</accession>
<proteinExistence type="inferred from homology"/>
<evidence type="ECO:0000259" key="2">
    <source>
        <dbReference type="SMART" id="SM00822"/>
    </source>
</evidence>
<dbReference type="EMBL" id="CP015243">
    <property type="protein sequence ID" value="ANF57742.1"/>
    <property type="molecule type" value="Genomic_DNA"/>
</dbReference>
<dbReference type="Pfam" id="PF13561">
    <property type="entry name" value="adh_short_C2"/>
    <property type="match status" value="1"/>
</dbReference>
<dbReference type="GO" id="GO:0016616">
    <property type="term" value="F:oxidoreductase activity, acting on the CH-OH group of donors, NAD or NADP as acceptor"/>
    <property type="evidence" value="ECO:0007669"/>
    <property type="project" value="TreeGrafter"/>
</dbReference>
<dbReference type="SMART" id="SM00822">
    <property type="entry name" value="PKS_KR"/>
    <property type="match status" value="1"/>
</dbReference>
<dbReference type="FunFam" id="3.40.50.720:FF:000084">
    <property type="entry name" value="Short-chain dehydrogenase reductase"/>
    <property type="match status" value="1"/>
</dbReference>
<organism evidence="3 4">
    <name type="scientific">Halotalea alkalilenta</name>
    <dbReference type="NCBI Taxonomy" id="376489"/>
    <lineage>
        <taxon>Bacteria</taxon>
        <taxon>Pseudomonadati</taxon>
        <taxon>Pseudomonadota</taxon>
        <taxon>Gammaproteobacteria</taxon>
        <taxon>Oceanospirillales</taxon>
        <taxon>Halomonadaceae</taxon>
        <taxon>Halotalea</taxon>
    </lineage>
</organism>
<evidence type="ECO:0000313" key="3">
    <source>
        <dbReference type="EMBL" id="ANF57742.1"/>
    </source>
</evidence>
<comment type="similarity">
    <text evidence="1">Belongs to the short-chain dehydrogenases/reductases (SDR) family.</text>
</comment>
<dbReference type="InterPro" id="IPR057326">
    <property type="entry name" value="KR_dom"/>
</dbReference>
<dbReference type="PANTHER" id="PTHR42760">
    <property type="entry name" value="SHORT-CHAIN DEHYDROGENASES/REDUCTASES FAMILY MEMBER"/>
    <property type="match status" value="1"/>
</dbReference>
<dbReference type="Gene3D" id="3.40.50.720">
    <property type="entry name" value="NAD(P)-binding Rossmann-like Domain"/>
    <property type="match status" value="1"/>
</dbReference>
<dbReference type="PRINTS" id="PR00080">
    <property type="entry name" value="SDRFAMILY"/>
</dbReference>
<reference evidence="3 4" key="1">
    <citation type="submission" date="2016-04" db="EMBL/GenBank/DDBJ databases">
        <title>Complete Genome Sequence of Halotalea alkalilenta IHB B 13600.</title>
        <authorList>
            <person name="Swarnkar M.K."/>
            <person name="Sharma A."/>
            <person name="Kaushal K."/>
            <person name="Soni R."/>
            <person name="Rana S."/>
            <person name="Singh A.K."/>
            <person name="Gulati A."/>
        </authorList>
    </citation>
    <scope>NUCLEOTIDE SEQUENCE [LARGE SCALE GENOMIC DNA]</scope>
    <source>
        <strain evidence="3 4">IHB B 13600</strain>
    </source>
</reference>
<protein>
    <submittedName>
        <fullName evidence="3">Oxidoreductase</fullName>
    </submittedName>
</protein>
<dbReference type="KEGG" id="haa:A5892_09920"/>
<dbReference type="InterPro" id="IPR002347">
    <property type="entry name" value="SDR_fam"/>
</dbReference>
<gene>
    <name evidence="3" type="ORF">A5892_09920</name>
</gene>
<dbReference type="Proteomes" id="UP000077875">
    <property type="component" value="Chromosome"/>
</dbReference>
<evidence type="ECO:0000256" key="1">
    <source>
        <dbReference type="ARBA" id="ARBA00006484"/>
    </source>
</evidence>
<dbReference type="AlphaFoldDB" id="A0A172YF89"/>